<keyword evidence="2 3" id="KW-0694">RNA-binding</keyword>
<feature type="region of interest" description="Disordered" evidence="4">
    <location>
        <begin position="19"/>
        <end position="41"/>
    </location>
</feature>
<feature type="region of interest" description="Disordered" evidence="4">
    <location>
        <begin position="883"/>
        <end position="991"/>
    </location>
</feature>
<dbReference type="AlphaFoldDB" id="A0A2A9NMB2"/>
<dbReference type="PANTHER" id="PTHR24012">
    <property type="entry name" value="RNA BINDING PROTEIN"/>
    <property type="match status" value="1"/>
</dbReference>
<keyword evidence="1" id="KW-0677">Repeat</keyword>
<feature type="region of interest" description="Disordered" evidence="4">
    <location>
        <begin position="381"/>
        <end position="411"/>
    </location>
</feature>
<evidence type="ECO:0000256" key="4">
    <source>
        <dbReference type="SAM" id="MobiDB-lite"/>
    </source>
</evidence>
<keyword evidence="7" id="KW-1185">Reference proteome</keyword>
<protein>
    <recommendedName>
        <fullName evidence="5">RRM domain-containing protein</fullName>
    </recommendedName>
</protein>
<evidence type="ECO:0000259" key="5">
    <source>
        <dbReference type="PROSITE" id="PS50102"/>
    </source>
</evidence>
<feature type="compositionally biased region" description="Polar residues" evidence="4">
    <location>
        <begin position="918"/>
        <end position="958"/>
    </location>
</feature>
<dbReference type="InterPro" id="IPR012677">
    <property type="entry name" value="Nucleotide-bd_a/b_plait_sf"/>
</dbReference>
<dbReference type="EMBL" id="KZ302031">
    <property type="protein sequence ID" value="PFH49387.1"/>
    <property type="molecule type" value="Genomic_DNA"/>
</dbReference>
<dbReference type="SUPFAM" id="SSF54928">
    <property type="entry name" value="RNA-binding domain, RBD"/>
    <property type="match status" value="2"/>
</dbReference>
<dbReference type="Pfam" id="PF00076">
    <property type="entry name" value="RRM_1"/>
    <property type="match status" value="1"/>
</dbReference>
<name>A0A2A9NMB2_9AGAR</name>
<dbReference type="GO" id="GO:0003723">
    <property type="term" value="F:RNA binding"/>
    <property type="evidence" value="ECO:0007669"/>
    <property type="project" value="UniProtKB-UniRule"/>
</dbReference>
<dbReference type="Gene3D" id="3.30.70.330">
    <property type="match status" value="2"/>
</dbReference>
<feature type="compositionally biased region" description="Polar residues" evidence="4">
    <location>
        <begin position="67"/>
        <end position="77"/>
    </location>
</feature>
<feature type="compositionally biased region" description="Acidic residues" evidence="4">
    <location>
        <begin position="152"/>
        <end position="163"/>
    </location>
</feature>
<dbReference type="PROSITE" id="PS50102">
    <property type="entry name" value="RRM"/>
    <property type="match status" value="1"/>
</dbReference>
<dbReference type="InterPro" id="IPR000504">
    <property type="entry name" value="RRM_dom"/>
</dbReference>
<evidence type="ECO:0000313" key="7">
    <source>
        <dbReference type="Proteomes" id="UP000242287"/>
    </source>
</evidence>
<proteinExistence type="predicted"/>
<feature type="region of interest" description="Disordered" evidence="4">
    <location>
        <begin position="67"/>
        <end position="89"/>
    </location>
</feature>
<organism evidence="6 7">
    <name type="scientific">Amanita thiersii Skay4041</name>
    <dbReference type="NCBI Taxonomy" id="703135"/>
    <lineage>
        <taxon>Eukaryota</taxon>
        <taxon>Fungi</taxon>
        <taxon>Dikarya</taxon>
        <taxon>Basidiomycota</taxon>
        <taxon>Agaricomycotina</taxon>
        <taxon>Agaricomycetes</taxon>
        <taxon>Agaricomycetidae</taxon>
        <taxon>Agaricales</taxon>
        <taxon>Pluteineae</taxon>
        <taxon>Amanitaceae</taxon>
        <taxon>Amanita</taxon>
    </lineage>
</organism>
<feature type="region of interest" description="Disordered" evidence="4">
    <location>
        <begin position="798"/>
        <end position="867"/>
    </location>
</feature>
<feature type="compositionally biased region" description="Polar residues" evidence="4">
    <location>
        <begin position="109"/>
        <end position="125"/>
    </location>
</feature>
<feature type="compositionally biased region" description="Polar residues" evidence="4">
    <location>
        <begin position="858"/>
        <end position="867"/>
    </location>
</feature>
<feature type="domain" description="RRM" evidence="5">
    <location>
        <begin position="303"/>
        <end position="377"/>
    </location>
</feature>
<evidence type="ECO:0000256" key="2">
    <source>
        <dbReference type="ARBA" id="ARBA00022884"/>
    </source>
</evidence>
<dbReference type="SMART" id="SM00360">
    <property type="entry name" value="RRM"/>
    <property type="match status" value="1"/>
</dbReference>
<sequence length="991" mass="108662">MTHNPSSLSASVANKVDLVPSSTRSTSHAAPAGPILAVPTSMSSSPIHQAAISNDSARHNLDSTLSISQTSNFNSPAVSEPVSAPLTSQPELSPLCIPAVSVSPSSPPMNSGQTTLVHSPSSPSSRLGDCRPRCAPSNPNDSSSDNKSTSFEEGELEESETSEVEIYLSSLGLENAAPCVLAGPEQDLEAPPVVPQNTQIQEPTPSVTIIHAKQVSPQMPPAPVQQTIPLPDVTSECEDRTTPVQSTPSVYQHILPPSVVVSNMTSPNAEMPVTNVVSDSSAAEIQDKNFNDCIDLDNSHKTPNVYINGLPPHFPEEQLYALAAPYGPIRSVRTFTRHVKESESGYGFVLFETIDSAERCILSLRRYRNLHPTFSKQIHKIPGIAYTPPPPSSSQDSLQSNRATTKGNEGGELSFKEKMESLHDPMSTNLYMEGCVFMNVYPNTLADSVIRLPLSIDEPTLAALVSPHRISSSRFFQTRLSSPPRIIAFVRLETRVGAEEIIERLHGRMVRGWNDTGSRISVRFADTAEQRELRRTERATKEGEQSPARLTIAQAALLNMRGQELRQRTSPMMPTHQSLPEIDRLNKLRDQILYPEFSSNAHSSPNTLSVDYGFAPNSNYVSPRLHTPPLPTSYRSGNVQSSRSFHGNDYLGPDSDLQYNLRSQVPNRPIHALDEFGISNQQYPMRNGYTAAEEYIMRAHAEFQRRRQPALDTYRRRRSSDANANINLGVRGCRAQASTIVIPQQKVLSSTAVLDSVTNCEPFIPSNTIDLRTRIHQQDMTKEPARHLSNIHANVRLSREPTHAKPSQSPQISPDCPSLLVQNPDQYHQGHLRSSTLPHRSAPATQHQRHHQHSSLSVTSTNSARHSQDTISAILSNMNQNNSLTSYKNQSERMISHASNDRQDAKNIKGATLLEQRGNPNLHETSGSNSYEHDQASPSLTSPALTYSSNHTPSTLSPATPFFGSFSSQSEGFEQAGSHVADSKKCQVSQG</sequence>
<feature type="compositionally biased region" description="Low complexity" evidence="4">
    <location>
        <begin position="136"/>
        <end position="151"/>
    </location>
</feature>
<feature type="compositionally biased region" description="Polar residues" evidence="4">
    <location>
        <begin position="395"/>
        <end position="407"/>
    </location>
</feature>
<dbReference type="STRING" id="703135.A0A2A9NMB2"/>
<accession>A0A2A9NMB2</accession>
<feature type="compositionally biased region" description="Polar residues" evidence="4">
    <location>
        <begin position="820"/>
        <end position="838"/>
    </location>
</feature>
<dbReference type="OrthoDB" id="271725at2759"/>
<evidence type="ECO:0000256" key="1">
    <source>
        <dbReference type="ARBA" id="ARBA00022737"/>
    </source>
</evidence>
<feature type="compositionally biased region" description="Low complexity" evidence="4">
    <location>
        <begin position="962"/>
        <end position="975"/>
    </location>
</feature>
<feature type="region of interest" description="Disordered" evidence="4">
    <location>
        <begin position="103"/>
        <end position="163"/>
    </location>
</feature>
<dbReference type="InterPro" id="IPR035979">
    <property type="entry name" value="RBD_domain_sf"/>
</dbReference>
<dbReference type="Proteomes" id="UP000242287">
    <property type="component" value="Unassembled WGS sequence"/>
</dbReference>
<evidence type="ECO:0000313" key="6">
    <source>
        <dbReference type="EMBL" id="PFH49387.1"/>
    </source>
</evidence>
<reference evidence="6 7" key="1">
    <citation type="submission" date="2014-02" db="EMBL/GenBank/DDBJ databases">
        <title>Transposable element dynamics among asymbiotic and ectomycorrhizal Amanita fungi.</title>
        <authorList>
            <consortium name="DOE Joint Genome Institute"/>
            <person name="Hess J."/>
            <person name="Skrede I."/>
            <person name="Wolfe B."/>
            <person name="LaButti K."/>
            <person name="Ohm R.A."/>
            <person name="Grigoriev I.V."/>
            <person name="Pringle A."/>
        </authorList>
    </citation>
    <scope>NUCLEOTIDE SEQUENCE [LARGE SCALE GENOMIC DNA]</scope>
    <source>
        <strain evidence="6 7">SKay4041</strain>
    </source>
</reference>
<evidence type="ECO:0000256" key="3">
    <source>
        <dbReference type="PROSITE-ProRule" id="PRU00176"/>
    </source>
</evidence>
<gene>
    <name evidence="6" type="ORF">AMATHDRAFT_4971</name>
</gene>
<feature type="compositionally biased region" description="Basic and acidic residues" evidence="4">
    <location>
        <begin position="890"/>
        <end position="907"/>
    </location>
</feature>